<protein>
    <submittedName>
        <fullName evidence="2">Uncharacterized protein</fullName>
    </submittedName>
</protein>
<dbReference type="KEGG" id="fil:BN1229_v1_2613"/>
<reference evidence="3" key="1">
    <citation type="submission" date="2015-02" db="EMBL/GenBank/DDBJ databases">
        <authorList>
            <person name="Chooi Y.-H."/>
        </authorList>
    </citation>
    <scope>NUCLEOTIDE SEQUENCE [LARGE SCALE GENOMIC DNA]</scope>
    <source>
        <strain evidence="3">strain Y</strain>
    </source>
</reference>
<dbReference type="Proteomes" id="UP000033187">
    <property type="component" value="Chromosome 1"/>
</dbReference>
<evidence type="ECO:0000256" key="1">
    <source>
        <dbReference type="SAM" id="MobiDB-lite"/>
    </source>
</evidence>
<dbReference type="AlphaFoldDB" id="A0A0D6JJN2"/>
<name>A0A0D6JJN2_9HYPH</name>
<feature type="region of interest" description="Disordered" evidence="1">
    <location>
        <begin position="40"/>
        <end position="59"/>
    </location>
</feature>
<keyword evidence="3" id="KW-1185">Reference proteome</keyword>
<proteinExistence type="predicted"/>
<dbReference type="EMBL" id="LN829119">
    <property type="protein sequence ID" value="CPR21870.1"/>
    <property type="molecule type" value="Genomic_DNA"/>
</dbReference>
<gene>
    <name evidence="2" type="ORF">YBN1229_v1_3303</name>
</gene>
<organism evidence="2 3">
    <name type="scientific">Candidatus Filomicrobium marinum</name>
    <dbReference type="NCBI Taxonomy" id="1608628"/>
    <lineage>
        <taxon>Bacteria</taxon>
        <taxon>Pseudomonadati</taxon>
        <taxon>Pseudomonadota</taxon>
        <taxon>Alphaproteobacteria</taxon>
        <taxon>Hyphomicrobiales</taxon>
        <taxon>Hyphomicrobiaceae</taxon>
        <taxon>Filomicrobium</taxon>
    </lineage>
</organism>
<evidence type="ECO:0000313" key="3">
    <source>
        <dbReference type="Proteomes" id="UP000033187"/>
    </source>
</evidence>
<evidence type="ECO:0000313" key="2">
    <source>
        <dbReference type="EMBL" id="CPR21870.1"/>
    </source>
</evidence>
<dbReference type="KEGG" id="fiy:BN1229_v1_3303"/>
<sequence>MCGGAAARAFQQLLVRPLSQSRLGRTSILTGDEEAGTFISCHTSGSPVRSPLEPGVIGP</sequence>
<accession>A0A0D6JJN2</accession>